<feature type="compositionally biased region" description="Acidic residues" evidence="10">
    <location>
        <begin position="128"/>
        <end position="145"/>
    </location>
</feature>
<dbReference type="EnsemblMetazoa" id="SCAU002044-RC">
    <property type="protein sequence ID" value="SCAU002044-PC"/>
    <property type="gene ID" value="SCAU002044"/>
</dbReference>
<dbReference type="InterPro" id="IPR013087">
    <property type="entry name" value="Znf_C2H2_type"/>
</dbReference>
<dbReference type="InterPro" id="IPR006578">
    <property type="entry name" value="MADF-dom"/>
</dbReference>
<feature type="domain" description="MADF" evidence="12">
    <location>
        <begin position="170"/>
        <end position="270"/>
    </location>
</feature>
<name>A0A1I8NU40_STOCA</name>
<dbReference type="GO" id="GO:0000978">
    <property type="term" value="F:RNA polymerase II cis-regulatory region sequence-specific DNA binding"/>
    <property type="evidence" value="ECO:0007669"/>
    <property type="project" value="TreeGrafter"/>
</dbReference>
<evidence type="ECO:0000256" key="9">
    <source>
        <dbReference type="PROSITE-ProRule" id="PRU00042"/>
    </source>
</evidence>
<dbReference type="FunFam" id="3.30.160.60:FF:000145">
    <property type="entry name" value="Zinc finger protein 574"/>
    <property type="match status" value="1"/>
</dbReference>
<dbReference type="PANTHER" id="PTHR24388:SF54">
    <property type="entry name" value="PROTEIN ESCARGOT"/>
    <property type="match status" value="1"/>
</dbReference>
<feature type="domain" description="C2H2-type" evidence="11">
    <location>
        <begin position="554"/>
        <end position="577"/>
    </location>
</feature>
<evidence type="ECO:0000313" key="13">
    <source>
        <dbReference type="EnsemblMetazoa" id="SCAU002044-PC"/>
    </source>
</evidence>
<keyword evidence="5" id="KW-0862">Zinc</keyword>
<dbReference type="AlphaFoldDB" id="A0A1I8NU40"/>
<evidence type="ECO:0000256" key="6">
    <source>
        <dbReference type="ARBA" id="ARBA00023125"/>
    </source>
</evidence>
<dbReference type="SMART" id="SM00595">
    <property type="entry name" value="MADF"/>
    <property type="match status" value="2"/>
</dbReference>
<dbReference type="PROSITE" id="PS00028">
    <property type="entry name" value="ZINC_FINGER_C2H2_1"/>
    <property type="match status" value="8"/>
</dbReference>
<gene>
    <name evidence="13" type="primary">106083667</name>
</gene>
<feature type="domain" description="C2H2-type" evidence="11">
    <location>
        <begin position="414"/>
        <end position="441"/>
    </location>
</feature>
<feature type="domain" description="MADF" evidence="12">
    <location>
        <begin position="291"/>
        <end position="384"/>
    </location>
</feature>
<evidence type="ECO:0000259" key="11">
    <source>
        <dbReference type="PROSITE" id="PS50157"/>
    </source>
</evidence>
<protein>
    <submittedName>
        <fullName evidence="13">Uncharacterized protein</fullName>
    </submittedName>
</protein>
<evidence type="ECO:0000256" key="4">
    <source>
        <dbReference type="ARBA" id="ARBA00022771"/>
    </source>
</evidence>
<dbReference type="Pfam" id="PF10545">
    <property type="entry name" value="MADF_DNA_bdg"/>
    <property type="match status" value="2"/>
</dbReference>
<dbReference type="PANTHER" id="PTHR24388">
    <property type="entry name" value="ZINC FINGER PROTEIN"/>
    <property type="match status" value="1"/>
</dbReference>
<keyword evidence="7" id="KW-0539">Nucleus</keyword>
<feature type="domain" description="C2H2-type" evidence="11">
    <location>
        <begin position="526"/>
        <end position="553"/>
    </location>
</feature>
<dbReference type="Gene3D" id="3.30.160.60">
    <property type="entry name" value="Classic Zinc Finger"/>
    <property type="match status" value="5"/>
</dbReference>
<keyword evidence="14" id="KW-1185">Reference proteome</keyword>
<dbReference type="STRING" id="35570.A0A1I8NU40"/>
<dbReference type="PROSITE" id="PS51029">
    <property type="entry name" value="MADF"/>
    <property type="match status" value="2"/>
</dbReference>
<evidence type="ECO:0000256" key="10">
    <source>
        <dbReference type="SAM" id="MobiDB-lite"/>
    </source>
</evidence>
<accession>A0A1I8NU40</accession>
<evidence type="ECO:0000313" key="14">
    <source>
        <dbReference type="Proteomes" id="UP000095300"/>
    </source>
</evidence>
<evidence type="ECO:0000256" key="5">
    <source>
        <dbReference type="ARBA" id="ARBA00022833"/>
    </source>
</evidence>
<keyword evidence="4 9" id="KW-0863">Zinc-finger</keyword>
<organism evidence="13 14">
    <name type="scientific">Stomoxys calcitrans</name>
    <name type="common">Stable fly</name>
    <name type="synonym">Conops calcitrans</name>
    <dbReference type="NCBI Taxonomy" id="35570"/>
    <lineage>
        <taxon>Eukaryota</taxon>
        <taxon>Metazoa</taxon>
        <taxon>Ecdysozoa</taxon>
        <taxon>Arthropoda</taxon>
        <taxon>Hexapoda</taxon>
        <taxon>Insecta</taxon>
        <taxon>Pterygota</taxon>
        <taxon>Neoptera</taxon>
        <taxon>Endopterygota</taxon>
        <taxon>Diptera</taxon>
        <taxon>Brachycera</taxon>
        <taxon>Muscomorpha</taxon>
        <taxon>Muscoidea</taxon>
        <taxon>Muscidae</taxon>
        <taxon>Stomoxys</taxon>
    </lineage>
</organism>
<comment type="subcellular location">
    <subcellularLocation>
        <location evidence="1">Nucleus</location>
    </subcellularLocation>
</comment>
<dbReference type="InterPro" id="IPR050527">
    <property type="entry name" value="Snail/Krueppel_Znf"/>
</dbReference>
<dbReference type="InterPro" id="IPR036236">
    <property type="entry name" value="Znf_C2H2_sf"/>
</dbReference>
<dbReference type="GO" id="GO:0000981">
    <property type="term" value="F:DNA-binding transcription factor activity, RNA polymerase II-specific"/>
    <property type="evidence" value="ECO:0007669"/>
    <property type="project" value="TreeGrafter"/>
</dbReference>
<evidence type="ECO:0000256" key="1">
    <source>
        <dbReference type="ARBA" id="ARBA00004123"/>
    </source>
</evidence>
<evidence type="ECO:0000256" key="7">
    <source>
        <dbReference type="ARBA" id="ARBA00023242"/>
    </source>
</evidence>
<feature type="domain" description="C2H2-type" evidence="11">
    <location>
        <begin position="470"/>
        <end position="497"/>
    </location>
</feature>
<keyword evidence="2" id="KW-0479">Metal-binding</keyword>
<dbReference type="PROSITE" id="PS50157">
    <property type="entry name" value="ZINC_FINGER_C2H2_2"/>
    <property type="match status" value="7"/>
</dbReference>
<keyword evidence="3" id="KW-0677">Repeat</keyword>
<comment type="similarity">
    <text evidence="8">Belongs to the snail C2H2-type zinc-finger protein family.</text>
</comment>
<sequence length="598" mass="70913">MDYNIDLKDCGKILKNQTQYLLRCGDCNGDFYNFEDFVIHHSERHSLQDKNDERPGKDDDECEIKYSKQEHFIPQHNEEEVITMRTRQMTKQQCTEDVFKGIDDTKSNDDKEFLKIEPMMFVEVEQAKEDESDESDEDENEDDENEFKGEDIKCKKFVSEFLASEENYITFIEAYKKQPQLWNYKLYPVLCTQKDRAIYFIEIEKEIQERLNVQMSHEYVRATISSIRIRYREKSKKLAARKEKKGESSVLKSVPTWYFEKLQFLEPFLSKESIFKLDPELPDMTQEQVIKIIHMYKKLPNLWNTNLLEIYCKNKREECLKQLAKEIHAEVGLEVSEFSLQRYLNELQKSFYNEKAEVLRNKADPQTTQSVYYKEMAFLDDHVGPFKCSQCACKYRGPLQLKVHTFQKHNGKRLSCPECGKEYELLVPYITHARRHMNDMSVKCPQCDKMFLRQGYMKVHLRTHTGDRPYSCEICGASFSNATAIREHRERHSKEFQFFCPICSKGFYSKKNMKKHILIHSDVKKYPCNICGKAFRTRIAMRSHETSHEKGRKYPCPKCGNMYKNENSVAQHIRKSHRELVKTNPFINDHVEEAEAKI</sequence>
<feature type="region of interest" description="Disordered" evidence="10">
    <location>
        <begin position="126"/>
        <end position="146"/>
    </location>
</feature>
<evidence type="ECO:0000256" key="3">
    <source>
        <dbReference type="ARBA" id="ARBA00022737"/>
    </source>
</evidence>
<evidence type="ECO:0000259" key="12">
    <source>
        <dbReference type="PROSITE" id="PS51029"/>
    </source>
</evidence>
<feature type="domain" description="C2H2-type" evidence="11">
    <location>
        <begin position="442"/>
        <end position="469"/>
    </location>
</feature>
<evidence type="ECO:0000256" key="2">
    <source>
        <dbReference type="ARBA" id="ARBA00022723"/>
    </source>
</evidence>
<dbReference type="Pfam" id="PF13912">
    <property type="entry name" value="zf-C2H2_6"/>
    <property type="match status" value="1"/>
</dbReference>
<feature type="domain" description="C2H2-type" evidence="11">
    <location>
        <begin position="498"/>
        <end position="525"/>
    </location>
</feature>
<feature type="domain" description="C2H2-type" evidence="11">
    <location>
        <begin position="386"/>
        <end position="414"/>
    </location>
</feature>
<dbReference type="GO" id="GO:0005634">
    <property type="term" value="C:nucleus"/>
    <property type="evidence" value="ECO:0007669"/>
    <property type="project" value="UniProtKB-SubCell"/>
</dbReference>
<dbReference type="SUPFAM" id="SSF57667">
    <property type="entry name" value="beta-beta-alpha zinc fingers"/>
    <property type="match status" value="4"/>
</dbReference>
<dbReference type="SMART" id="SM00355">
    <property type="entry name" value="ZnF_C2H2"/>
    <property type="match status" value="8"/>
</dbReference>
<dbReference type="GO" id="GO:0008270">
    <property type="term" value="F:zinc ion binding"/>
    <property type="evidence" value="ECO:0007669"/>
    <property type="project" value="UniProtKB-KW"/>
</dbReference>
<reference evidence="13" key="1">
    <citation type="submission" date="2020-05" db="UniProtKB">
        <authorList>
            <consortium name="EnsemblMetazoa"/>
        </authorList>
    </citation>
    <scope>IDENTIFICATION</scope>
    <source>
        <strain evidence="13">USDA</strain>
    </source>
</reference>
<dbReference type="VEuPathDB" id="VectorBase:SCAU002044"/>
<proteinExistence type="inferred from homology"/>
<dbReference type="Pfam" id="PF00096">
    <property type="entry name" value="zf-C2H2"/>
    <property type="match status" value="4"/>
</dbReference>
<keyword evidence="6" id="KW-0238">DNA-binding</keyword>
<evidence type="ECO:0000256" key="8">
    <source>
        <dbReference type="ARBA" id="ARBA00037948"/>
    </source>
</evidence>
<dbReference type="Proteomes" id="UP000095300">
    <property type="component" value="Unassembled WGS sequence"/>
</dbReference>